<dbReference type="PANTHER" id="PTHR16301:SF20">
    <property type="entry name" value="IMPACT FAMILY MEMBER YIGZ"/>
    <property type="match status" value="1"/>
</dbReference>
<reference evidence="3" key="1">
    <citation type="submission" date="2022-08" db="EMBL/GenBank/DDBJ databases">
        <title>Complete genome sequence of Mycoplasma molare type strain H 542.</title>
        <authorList>
            <person name="Spergser J."/>
        </authorList>
    </citation>
    <scope>NUCLEOTIDE SEQUENCE</scope>
    <source>
        <strain evidence="3">H 542</strain>
    </source>
</reference>
<dbReference type="InterPro" id="IPR020568">
    <property type="entry name" value="Ribosomal_Su5_D2-typ_SF"/>
</dbReference>
<dbReference type="InterPro" id="IPR036956">
    <property type="entry name" value="Impact_N_sf"/>
</dbReference>
<evidence type="ECO:0000256" key="1">
    <source>
        <dbReference type="ARBA" id="ARBA00007665"/>
    </source>
</evidence>
<dbReference type="Gene3D" id="3.30.230.30">
    <property type="entry name" value="Impact, N-terminal domain"/>
    <property type="match status" value="1"/>
</dbReference>
<accession>A0ABY5TTF7</accession>
<dbReference type="RefSeq" id="WP_027123453.1">
    <property type="nucleotide sequence ID" value="NZ_CP103423.1"/>
</dbReference>
<sequence length="116" mass="13321">MNNLYEIKKSKFYSFIFDIKEKSEVKTIIENLRQEHKKARHICYAYVVKESDGIIYHGMSDDKEPSGTAGKPLLNLLKIKNIENKILIVVRYFGGVKLGASLLLRSYLNSANLILK</sequence>
<dbReference type="Proteomes" id="UP001058364">
    <property type="component" value="Chromosome"/>
</dbReference>
<dbReference type="InterPro" id="IPR023582">
    <property type="entry name" value="Impact"/>
</dbReference>
<evidence type="ECO:0000313" key="4">
    <source>
        <dbReference type="Proteomes" id="UP001058364"/>
    </source>
</evidence>
<dbReference type="PANTHER" id="PTHR16301">
    <property type="entry name" value="IMPACT-RELATED"/>
    <property type="match status" value="1"/>
</dbReference>
<organism evidence="3 4">
    <name type="scientific">Mesomycoplasma molare</name>
    <dbReference type="NCBI Taxonomy" id="171288"/>
    <lineage>
        <taxon>Bacteria</taxon>
        <taxon>Bacillati</taxon>
        <taxon>Mycoplasmatota</taxon>
        <taxon>Mycoplasmoidales</taxon>
        <taxon>Metamycoplasmataceae</taxon>
        <taxon>Mesomycoplasma</taxon>
    </lineage>
</organism>
<evidence type="ECO:0000259" key="2">
    <source>
        <dbReference type="Pfam" id="PF01205"/>
    </source>
</evidence>
<dbReference type="Pfam" id="PF01205">
    <property type="entry name" value="Impact_N"/>
    <property type="match status" value="1"/>
</dbReference>
<protein>
    <submittedName>
        <fullName evidence="3">YigZ family protein</fullName>
    </submittedName>
</protein>
<evidence type="ECO:0000313" key="3">
    <source>
        <dbReference type="EMBL" id="UWD33949.1"/>
    </source>
</evidence>
<comment type="similarity">
    <text evidence="1">Belongs to the IMPACT family.</text>
</comment>
<feature type="domain" description="Impact N-terminal" evidence="2">
    <location>
        <begin position="8"/>
        <end position="114"/>
    </location>
</feature>
<dbReference type="PROSITE" id="PS00910">
    <property type="entry name" value="UPF0029"/>
    <property type="match status" value="1"/>
</dbReference>
<dbReference type="InterPro" id="IPR001498">
    <property type="entry name" value="Impact_N"/>
</dbReference>
<dbReference type="SUPFAM" id="SSF54211">
    <property type="entry name" value="Ribosomal protein S5 domain 2-like"/>
    <property type="match status" value="1"/>
</dbReference>
<name>A0ABY5TTF7_9BACT</name>
<dbReference type="EMBL" id="CP103423">
    <property type="protein sequence ID" value="UWD33949.1"/>
    <property type="molecule type" value="Genomic_DNA"/>
</dbReference>
<gene>
    <name evidence="3" type="ORF">NX772_02470</name>
</gene>
<dbReference type="InterPro" id="IPR020569">
    <property type="entry name" value="UPF0029_Impact_CS"/>
</dbReference>
<keyword evidence="4" id="KW-1185">Reference proteome</keyword>
<proteinExistence type="inferred from homology"/>